<sequence length="335" mass="37167">MLLDVQDLAKHYVLGEGFSNLFGLSNPQKIRAVDGVSLRLQPGEVLGLVGESGCGKSTLARILVGLELPSSGALLFNGNDIAEDIKSNRKQFHQKVQMVFQDPYGSLNPQHTIEEIVTRPLIYQQLGLSKAELKDRAIDALNDAEMMPAKRYLNKFPHELSGGQRQRVCIARALVLQPELIVADEPISMLDVSIKWSIVRLLKRLVKERNIGLIYITHDLSSVPAICDKLAIMYLGRVVESGLCDDIFKQATHPYTQALLAASPNPNPDVKRGRPNISGAIPNASNIPTGCRFHPRCPNAQPQCATEQPAERHRGYHRAECHFAFDVKIERTKRA</sequence>
<dbReference type="InterPro" id="IPR013563">
    <property type="entry name" value="Oligopep_ABC_C"/>
</dbReference>
<dbReference type="Pfam" id="PF00005">
    <property type="entry name" value="ABC_tran"/>
    <property type="match status" value="1"/>
</dbReference>
<evidence type="ECO:0000313" key="8">
    <source>
        <dbReference type="Proteomes" id="UP000295391"/>
    </source>
</evidence>
<dbReference type="AlphaFoldDB" id="A0A4R6VL92"/>
<keyword evidence="5 7" id="KW-0067">ATP-binding</keyword>
<dbReference type="EMBL" id="SNYR01000002">
    <property type="protein sequence ID" value="TDQ64449.1"/>
    <property type="molecule type" value="Genomic_DNA"/>
</dbReference>
<dbReference type="OrthoDB" id="9815712at2"/>
<evidence type="ECO:0000256" key="1">
    <source>
        <dbReference type="ARBA" id="ARBA00004417"/>
    </source>
</evidence>
<dbReference type="Proteomes" id="UP000295391">
    <property type="component" value="Unassembled WGS sequence"/>
</dbReference>
<proteinExistence type="inferred from homology"/>
<dbReference type="CDD" id="cd03257">
    <property type="entry name" value="ABC_NikE_OppD_transporters"/>
    <property type="match status" value="1"/>
</dbReference>
<dbReference type="InterPro" id="IPR003439">
    <property type="entry name" value="ABC_transporter-like_ATP-bd"/>
</dbReference>
<dbReference type="NCBIfam" id="TIGR01727">
    <property type="entry name" value="oligo_HPY"/>
    <property type="match status" value="1"/>
</dbReference>
<dbReference type="InterPro" id="IPR017871">
    <property type="entry name" value="ABC_transporter-like_CS"/>
</dbReference>
<dbReference type="InterPro" id="IPR050319">
    <property type="entry name" value="ABC_transp_ATP-bind"/>
</dbReference>
<dbReference type="GO" id="GO:0016887">
    <property type="term" value="F:ATP hydrolysis activity"/>
    <property type="evidence" value="ECO:0007669"/>
    <property type="project" value="InterPro"/>
</dbReference>
<dbReference type="GO" id="GO:0015833">
    <property type="term" value="P:peptide transport"/>
    <property type="evidence" value="ECO:0007669"/>
    <property type="project" value="InterPro"/>
</dbReference>
<keyword evidence="8" id="KW-1185">Reference proteome</keyword>
<comment type="similarity">
    <text evidence="2">Belongs to the ABC transporter superfamily.</text>
</comment>
<protein>
    <submittedName>
        <fullName evidence="7">Peptide/nickel transport system ATP-binding protein</fullName>
    </submittedName>
</protein>
<evidence type="ECO:0000256" key="3">
    <source>
        <dbReference type="ARBA" id="ARBA00022448"/>
    </source>
</evidence>
<dbReference type="PROSITE" id="PS50893">
    <property type="entry name" value="ABC_TRANSPORTER_2"/>
    <property type="match status" value="1"/>
</dbReference>
<keyword evidence="3" id="KW-0813">Transport</keyword>
<accession>A0A4R6VL92</accession>
<feature type="domain" description="ABC transporter" evidence="6">
    <location>
        <begin position="3"/>
        <end position="260"/>
    </location>
</feature>
<name>A0A4R6VL92_9HYPH</name>
<evidence type="ECO:0000259" key="6">
    <source>
        <dbReference type="PROSITE" id="PS50893"/>
    </source>
</evidence>
<evidence type="ECO:0000256" key="4">
    <source>
        <dbReference type="ARBA" id="ARBA00022741"/>
    </source>
</evidence>
<dbReference type="GO" id="GO:0055085">
    <property type="term" value="P:transmembrane transport"/>
    <property type="evidence" value="ECO:0007669"/>
    <property type="project" value="UniProtKB-ARBA"/>
</dbReference>
<evidence type="ECO:0000256" key="2">
    <source>
        <dbReference type="ARBA" id="ARBA00005417"/>
    </source>
</evidence>
<dbReference type="FunFam" id="3.40.50.300:FF:000016">
    <property type="entry name" value="Oligopeptide ABC transporter ATP-binding component"/>
    <property type="match status" value="1"/>
</dbReference>
<dbReference type="PANTHER" id="PTHR43776">
    <property type="entry name" value="TRANSPORT ATP-BINDING PROTEIN"/>
    <property type="match status" value="1"/>
</dbReference>
<dbReference type="Pfam" id="PF08352">
    <property type="entry name" value="oligo_HPY"/>
    <property type="match status" value="1"/>
</dbReference>
<gene>
    <name evidence="7" type="ORF">ATL17_2468</name>
</gene>
<dbReference type="SUPFAM" id="SSF52540">
    <property type="entry name" value="P-loop containing nucleoside triphosphate hydrolases"/>
    <property type="match status" value="1"/>
</dbReference>
<comment type="subcellular location">
    <subcellularLocation>
        <location evidence="1">Cell inner membrane</location>
        <topology evidence="1">Peripheral membrane protein</topology>
    </subcellularLocation>
</comment>
<evidence type="ECO:0000313" key="7">
    <source>
        <dbReference type="EMBL" id="TDQ64449.1"/>
    </source>
</evidence>
<dbReference type="GO" id="GO:0005886">
    <property type="term" value="C:plasma membrane"/>
    <property type="evidence" value="ECO:0007669"/>
    <property type="project" value="UniProtKB-SubCell"/>
</dbReference>
<comment type="caution">
    <text evidence="7">The sequence shown here is derived from an EMBL/GenBank/DDBJ whole genome shotgun (WGS) entry which is preliminary data.</text>
</comment>
<dbReference type="InterPro" id="IPR003593">
    <property type="entry name" value="AAA+_ATPase"/>
</dbReference>
<dbReference type="GO" id="GO:0005524">
    <property type="term" value="F:ATP binding"/>
    <property type="evidence" value="ECO:0007669"/>
    <property type="project" value="UniProtKB-KW"/>
</dbReference>
<dbReference type="SMART" id="SM00382">
    <property type="entry name" value="AAA"/>
    <property type="match status" value="1"/>
</dbReference>
<reference evidence="7 8" key="1">
    <citation type="submission" date="2019-03" db="EMBL/GenBank/DDBJ databases">
        <title>Genomic Encyclopedia of Type Strains, Phase III (KMG-III): the genomes of soil and plant-associated and newly described type strains.</title>
        <authorList>
            <person name="Whitman W."/>
        </authorList>
    </citation>
    <scope>NUCLEOTIDE SEQUENCE [LARGE SCALE GENOMIC DNA]</scope>
    <source>
        <strain evidence="7 8">CGMCC 1.7002</strain>
    </source>
</reference>
<keyword evidence="4" id="KW-0547">Nucleotide-binding</keyword>
<dbReference type="PROSITE" id="PS00211">
    <property type="entry name" value="ABC_TRANSPORTER_1"/>
    <property type="match status" value="1"/>
</dbReference>
<dbReference type="Gene3D" id="3.40.50.300">
    <property type="entry name" value="P-loop containing nucleotide triphosphate hydrolases"/>
    <property type="match status" value="1"/>
</dbReference>
<organism evidence="7 8">
    <name type="scientific">Maritalea mobilis</name>
    <dbReference type="NCBI Taxonomy" id="483324"/>
    <lineage>
        <taxon>Bacteria</taxon>
        <taxon>Pseudomonadati</taxon>
        <taxon>Pseudomonadota</taxon>
        <taxon>Alphaproteobacteria</taxon>
        <taxon>Hyphomicrobiales</taxon>
        <taxon>Devosiaceae</taxon>
        <taxon>Maritalea</taxon>
    </lineage>
</organism>
<evidence type="ECO:0000256" key="5">
    <source>
        <dbReference type="ARBA" id="ARBA00022840"/>
    </source>
</evidence>
<dbReference type="InterPro" id="IPR027417">
    <property type="entry name" value="P-loop_NTPase"/>
</dbReference>
<dbReference type="RefSeq" id="WP_133573051.1">
    <property type="nucleotide sequence ID" value="NZ_SNYR01000002.1"/>
</dbReference>